<reference evidence="3" key="1">
    <citation type="submission" date="2019-08" db="EMBL/GenBank/DDBJ databases">
        <title>Complete Genome Sequence of the Polysaccharide-Degrading Rumen Bacterium Pseudobutyrivibrio xylanivorans MA3014.</title>
        <authorList>
            <person name="Palevich N."/>
            <person name="Maclean P.H."/>
            <person name="Kelly W.J."/>
            <person name="Leahy S.C."/>
            <person name="Rakonjac J."/>
            <person name="Attwood G.T."/>
        </authorList>
    </citation>
    <scope>NUCLEOTIDE SEQUENCE [LARGE SCALE GENOMIC DNA]</scope>
    <source>
        <strain evidence="3">MA3014</strain>
    </source>
</reference>
<evidence type="ECO:0000313" key="2">
    <source>
        <dbReference type="EMBL" id="QFJ53434.1"/>
    </source>
</evidence>
<dbReference type="RefSeq" id="WP_151621978.1">
    <property type="nucleotide sequence ID" value="NZ_CP043028.1"/>
</dbReference>
<feature type="compositionally biased region" description="Basic and acidic residues" evidence="1">
    <location>
        <begin position="79"/>
        <end position="88"/>
    </location>
</feature>
<gene>
    <name evidence="2" type="ORF">FXF36_00365</name>
</gene>
<dbReference type="KEGG" id="pxv:FXF36_00365"/>
<sequence length="129" mass="14979">MEENKPKKEETPILTLQVANEYLERARQLSGIEDTGARRELRMELQHKYGVTEIEAINILNGMHIKQYLDKYSRPEKYAIGNKSDKDKTKVKKKAKESEDGEVVDVNERSVQSTMQDYIDRLMMADDSL</sequence>
<dbReference type="OrthoDB" id="2066407at2"/>
<dbReference type="AlphaFoldDB" id="A0A5P6VQJ4"/>
<dbReference type="EMBL" id="CP043028">
    <property type="protein sequence ID" value="QFJ53434.1"/>
    <property type="molecule type" value="Genomic_DNA"/>
</dbReference>
<feature type="region of interest" description="Disordered" evidence="1">
    <location>
        <begin position="79"/>
        <end position="105"/>
    </location>
</feature>
<dbReference type="Proteomes" id="UP000327030">
    <property type="component" value="Chromosome 1"/>
</dbReference>
<name>A0A5P6VQJ4_PSEXY</name>
<accession>A0A5P6VQJ4</accession>
<protein>
    <submittedName>
        <fullName evidence="2">Uncharacterized protein</fullName>
    </submittedName>
</protein>
<organism evidence="2 3">
    <name type="scientific">Pseudobutyrivibrio xylanivorans</name>
    <dbReference type="NCBI Taxonomy" id="185007"/>
    <lineage>
        <taxon>Bacteria</taxon>
        <taxon>Bacillati</taxon>
        <taxon>Bacillota</taxon>
        <taxon>Clostridia</taxon>
        <taxon>Lachnospirales</taxon>
        <taxon>Lachnospiraceae</taxon>
        <taxon>Pseudobutyrivibrio</taxon>
    </lineage>
</organism>
<evidence type="ECO:0000256" key="1">
    <source>
        <dbReference type="SAM" id="MobiDB-lite"/>
    </source>
</evidence>
<evidence type="ECO:0000313" key="3">
    <source>
        <dbReference type="Proteomes" id="UP000327030"/>
    </source>
</evidence>
<proteinExistence type="predicted"/>